<evidence type="ECO:0000256" key="2">
    <source>
        <dbReference type="ARBA" id="ARBA00023015"/>
    </source>
</evidence>
<dbReference type="InterPro" id="IPR036388">
    <property type="entry name" value="WH-like_DNA-bd_sf"/>
</dbReference>
<dbReference type="SUPFAM" id="SSF88946">
    <property type="entry name" value="Sigma2 domain of RNA polymerase sigma factors"/>
    <property type="match status" value="1"/>
</dbReference>
<comment type="caution">
    <text evidence="8">The sequence shown here is derived from an EMBL/GenBank/DDBJ whole genome shotgun (WGS) entry which is preliminary data.</text>
</comment>
<dbReference type="AlphaFoldDB" id="A0A932A9F8"/>
<evidence type="ECO:0000259" key="6">
    <source>
        <dbReference type="Pfam" id="PF04542"/>
    </source>
</evidence>
<dbReference type="InterPro" id="IPR007627">
    <property type="entry name" value="RNA_pol_sigma70_r2"/>
</dbReference>
<dbReference type="Pfam" id="PF04542">
    <property type="entry name" value="Sigma70_r2"/>
    <property type="match status" value="1"/>
</dbReference>
<dbReference type="Pfam" id="PF08281">
    <property type="entry name" value="Sigma70_r4_2"/>
    <property type="match status" value="1"/>
</dbReference>
<keyword evidence="2" id="KW-0805">Transcription regulation</keyword>
<evidence type="ECO:0000313" key="9">
    <source>
        <dbReference type="Proteomes" id="UP000779809"/>
    </source>
</evidence>
<accession>A0A932A9F8</accession>
<gene>
    <name evidence="8" type="ORF">HYX28_10310</name>
</gene>
<dbReference type="InterPro" id="IPR014284">
    <property type="entry name" value="RNA_pol_sigma-70_dom"/>
</dbReference>
<dbReference type="NCBIfam" id="TIGR02937">
    <property type="entry name" value="sigma70-ECF"/>
    <property type="match status" value="1"/>
</dbReference>
<keyword evidence="4" id="KW-0238">DNA-binding</keyword>
<reference evidence="8" key="1">
    <citation type="submission" date="2020-07" db="EMBL/GenBank/DDBJ databases">
        <title>Huge and variable diversity of episymbiotic CPR bacteria and DPANN archaea in groundwater ecosystems.</title>
        <authorList>
            <person name="He C.Y."/>
            <person name="Keren R."/>
            <person name="Whittaker M."/>
            <person name="Farag I.F."/>
            <person name="Doudna J."/>
            <person name="Cate J.H.D."/>
            <person name="Banfield J.F."/>
        </authorList>
    </citation>
    <scope>NUCLEOTIDE SEQUENCE</scope>
    <source>
        <strain evidence="8">NC_groundwater_580_Pr5_B-0.1um_64_19</strain>
    </source>
</reference>
<evidence type="ECO:0000259" key="7">
    <source>
        <dbReference type="Pfam" id="PF08281"/>
    </source>
</evidence>
<dbReference type="CDD" id="cd06171">
    <property type="entry name" value="Sigma70_r4"/>
    <property type="match status" value="1"/>
</dbReference>
<dbReference type="GO" id="GO:0003677">
    <property type="term" value="F:DNA binding"/>
    <property type="evidence" value="ECO:0007669"/>
    <property type="project" value="UniProtKB-KW"/>
</dbReference>
<keyword evidence="5" id="KW-0804">Transcription</keyword>
<protein>
    <submittedName>
        <fullName evidence="8">RNA polymerase sigma factor</fullName>
    </submittedName>
</protein>
<dbReference type="InterPro" id="IPR013249">
    <property type="entry name" value="RNA_pol_sigma70_r4_t2"/>
</dbReference>
<dbReference type="Gene3D" id="1.10.10.10">
    <property type="entry name" value="Winged helix-like DNA-binding domain superfamily/Winged helix DNA-binding domain"/>
    <property type="match status" value="1"/>
</dbReference>
<evidence type="ECO:0000256" key="5">
    <source>
        <dbReference type="ARBA" id="ARBA00023163"/>
    </source>
</evidence>
<comment type="similarity">
    <text evidence="1">Belongs to the sigma-70 factor family. ECF subfamily.</text>
</comment>
<feature type="domain" description="RNA polymerase sigma-70 region 2" evidence="6">
    <location>
        <begin position="34"/>
        <end position="100"/>
    </location>
</feature>
<evidence type="ECO:0000256" key="1">
    <source>
        <dbReference type="ARBA" id="ARBA00010641"/>
    </source>
</evidence>
<dbReference type="Gene3D" id="1.10.1740.10">
    <property type="match status" value="1"/>
</dbReference>
<dbReference type="PANTHER" id="PTHR43133">
    <property type="entry name" value="RNA POLYMERASE ECF-TYPE SIGMA FACTO"/>
    <property type="match status" value="1"/>
</dbReference>
<sequence length="196" mass="22658">MAATAYFASVTMETESAQIARALRRRDPELLERLIEQYQHRLFRYLVHFTGDPRLSEDLFQETWLRVLERGKQFDGRSEFVPWLLRLAHNLAVDHFRVRRGLSLDELTDPAREMPLQVADARPTPFDQLASSEERERVLACLGGLPPPYREVLALRFQEEMPLDEIAEVVSIPLATVKSRLYRALELLGTKLEGRA</sequence>
<evidence type="ECO:0000313" key="8">
    <source>
        <dbReference type="EMBL" id="MBI2679160.1"/>
    </source>
</evidence>
<dbReference type="GO" id="GO:0006352">
    <property type="term" value="P:DNA-templated transcription initiation"/>
    <property type="evidence" value="ECO:0007669"/>
    <property type="project" value="InterPro"/>
</dbReference>
<evidence type="ECO:0000256" key="3">
    <source>
        <dbReference type="ARBA" id="ARBA00023082"/>
    </source>
</evidence>
<dbReference type="InterPro" id="IPR013324">
    <property type="entry name" value="RNA_pol_sigma_r3/r4-like"/>
</dbReference>
<dbReference type="SUPFAM" id="SSF88659">
    <property type="entry name" value="Sigma3 and sigma4 domains of RNA polymerase sigma factors"/>
    <property type="match status" value="1"/>
</dbReference>
<proteinExistence type="inferred from homology"/>
<dbReference type="Proteomes" id="UP000779809">
    <property type="component" value="Unassembled WGS sequence"/>
</dbReference>
<evidence type="ECO:0000256" key="4">
    <source>
        <dbReference type="ARBA" id="ARBA00023125"/>
    </source>
</evidence>
<keyword evidence="3" id="KW-0731">Sigma factor</keyword>
<feature type="domain" description="RNA polymerase sigma factor 70 region 4 type 2" evidence="7">
    <location>
        <begin position="135"/>
        <end position="188"/>
    </location>
</feature>
<dbReference type="EMBL" id="JACPNR010000013">
    <property type="protein sequence ID" value="MBI2679160.1"/>
    <property type="molecule type" value="Genomic_DNA"/>
</dbReference>
<dbReference type="PANTHER" id="PTHR43133:SF52">
    <property type="entry name" value="ECF RNA POLYMERASE SIGMA FACTOR SIGL"/>
    <property type="match status" value="1"/>
</dbReference>
<dbReference type="InterPro" id="IPR039425">
    <property type="entry name" value="RNA_pol_sigma-70-like"/>
</dbReference>
<dbReference type="InterPro" id="IPR013325">
    <property type="entry name" value="RNA_pol_sigma_r2"/>
</dbReference>
<dbReference type="GO" id="GO:0016987">
    <property type="term" value="F:sigma factor activity"/>
    <property type="evidence" value="ECO:0007669"/>
    <property type="project" value="UniProtKB-KW"/>
</dbReference>
<organism evidence="8 9">
    <name type="scientific">Candidatus Korobacter versatilis</name>
    <dbReference type="NCBI Taxonomy" id="658062"/>
    <lineage>
        <taxon>Bacteria</taxon>
        <taxon>Pseudomonadati</taxon>
        <taxon>Acidobacteriota</taxon>
        <taxon>Terriglobia</taxon>
        <taxon>Terriglobales</taxon>
        <taxon>Candidatus Korobacteraceae</taxon>
        <taxon>Candidatus Korobacter</taxon>
    </lineage>
</organism>
<name>A0A932A9F8_9BACT</name>